<dbReference type="Proteomes" id="UP000193431">
    <property type="component" value="Chromosome"/>
</dbReference>
<comment type="caution">
    <text evidence="6">Lacks conserved residue(s) required for the propagation of feature annotation.</text>
</comment>
<evidence type="ECO:0000256" key="1">
    <source>
        <dbReference type="ARBA" id="ARBA00005054"/>
    </source>
</evidence>
<evidence type="ECO:0000313" key="8">
    <source>
        <dbReference type="EMBL" id="ARN79483.1"/>
    </source>
</evidence>
<dbReference type="InterPro" id="IPR004607">
    <property type="entry name" value="GART"/>
</dbReference>
<dbReference type="EMBL" id="CP019344">
    <property type="protein sequence ID" value="ARN79483.1"/>
    <property type="molecule type" value="Genomic_DNA"/>
</dbReference>
<feature type="site" description="Raises pKa of active site His" evidence="6">
    <location>
        <position position="145"/>
    </location>
</feature>
<dbReference type="SUPFAM" id="SSF53328">
    <property type="entry name" value="Formyltransferase"/>
    <property type="match status" value="1"/>
</dbReference>
<evidence type="ECO:0000256" key="2">
    <source>
        <dbReference type="ARBA" id="ARBA00022679"/>
    </source>
</evidence>
<dbReference type="Gene3D" id="3.40.50.170">
    <property type="entry name" value="Formyl transferase, N-terminal domain"/>
    <property type="match status" value="1"/>
</dbReference>
<proteinExistence type="inferred from homology"/>
<dbReference type="UniPathway" id="UPA00074">
    <property type="reaction ID" value="UER00126"/>
</dbReference>
<feature type="binding site" evidence="6">
    <location>
        <position position="102"/>
    </location>
    <ligand>
        <name>(6R)-10-formyltetrahydrofolate</name>
        <dbReference type="ChEBI" id="CHEBI:195366"/>
    </ligand>
</feature>
<keyword evidence="9" id="KW-1185">Reference proteome</keyword>
<dbReference type="InterPro" id="IPR001555">
    <property type="entry name" value="GART_AS"/>
</dbReference>
<comment type="catalytic activity">
    <reaction evidence="5 6">
        <text>N(1)-(5-phospho-beta-D-ribosyl)glycinamide + (6R)-10-formyltetrahydrofolate = N(2)-formyl-N(1)-(5-phospho-beta-D-ribosyl)glycinamide + (6S)-5,6,7,8-tetrahydrofolate + H(+)</text>
        <dbReference type="Rhea" id="RHEA:15053"/>
        <dbReference type="ChEBI" id="CHEBI:15378"/>
        <dbReference type="ChEBI" id="CHEBI:57453"/>
        <dbReference type="ChEBI" id="CHEBI:143788"/>
        <dbReference type="ChEBI" id="CHEBI:147286"/>
        <dbReference type="ChEBI" id="CHEBI:195366"/>
        <dbReference type="EC" id="2.1.2.2"/>
    </reaction>
</comment>
<dbReference type="GO" id="GO:0005829">
    <property type="term" value="C:cytosol"/>
    <property type="evidence" value="ECO:0007669"/>
    <property type="project" value="TreeGrafter"/>
</dbReference>
<evidence type="ECO:0000256" key="3">
    <source>
        <dbReference type="ARBA" id="ARBA00022755"/>
    </source>
</evidence>
<dbReference type="STRING" id="331648.BST97_13005"/>
<accession>A0A1W6MPD4</accession>
<dbReference type="InterPro" id="IPR002376">
    <property type="entry name" value="Formyl_transf_N"/>
</dbReference>
<dbReference type="GO" id="GO:0006189">
    <property type="term" value="P:'de novo' IMP biosynthetic process"/>
    <property type="evidence" value="ECO:0007669"/>
    <property type="project" value="UniProtKB-UniRule"/>
</dbReference>
<dbReference type="Pfam" id="PF00551">
    <property type="entry name" value="Formyl_trans_N"/>
    <property type="match status" value="1"/>
</dbReference>
<keyword evidence="3 6" id="KW-0658">Purine biosynthesis</keyword>
<dbReference type="GO" id="GO:0004644">
    <property type="term" value="F:phosphoribosylglycinamide formyltransferase activity"/>
    <property type="evidence" value="ECO:0007669"/>
    <property type="project" value="UniProtKB-UniRule"/>
</dbReference>
<name>A0A1W6MPD4_9FLAO</name>
<gene>
    <name evidence="6" type="primary">purN</name>
    <name evidence="8" type="ORF">BST97_13005</name>
</gene>
<dbReference type="InterPro" id="IPR036477">
    <property type="entry name" value="Formyl_transf_N_sf"/>
</dbReference>
<dbReference type="HAMAP" id="MF_01930">
    <property type="entry name" value="PurN"/>
    <property type="match status" value="1"/>
</dbReference>
<evidence type="ECO:0000256" key="6">
    <source>
        <dbReference type="HAMAP-Rule" id="MF_01930"/>
    </source>
</evidence>
<dbReference type="PANTHER" id="PTHR43369">
    <property type="entry name" value="PHOSPHORIBOSYLGLYCINAMIDE FORMYLTRANSFERASE"/>
    <property type="match status" value="1"/>
</dbReference>
<evidence type="ECO:0000256" key="5">
    <source>
        <dbReference type="ARBA" id="ARBA00047664"/>
    </source>
</evidence>
<evidence type="ECO:0000313" key="9">
    <source>
        <dbReference type="Proteomes" id="UP000193431"/>
    </source>
</evidence>
<dbReference type="PANTHER" id="PTHR43369:SF2">
    <property type="entry name" value="PHOSPHORIBOSYLGLYCINAMIDE FORMYLTRANSFERASE"/>
    <property type="match status" value="1"/>
</dbReference>
<feature type="domain" description="Formyl transferase N-terminal" evidence="7">
    <location>
        <begin position="2"/>
        <end position="182"/>
    </location>
</feature>
<protein>
    <recommendedName>
        <fullName evidence="6">Phosphoribosylglycinamide formyltransferase</fullName>
        <ecNumber evidence="6">2.1.2.2</ecNumber>
    </recommendedName>
    <alternativeName>
        <fullName evidence="6">5'-phosphoribosylglycinamide transformylase</fullName>
    </alternativeName>
    <alternativeName>
        <fullName evidence="6">GAR transformylase</fullName>
        <shortName evidence="6">GART</shortName>
    </alternativeName>
</protein>
<dbReference type="CDD" id="cd08645">
    <property type="entry name" value="FMT_core_GART"/>
    <property type="match status" value="1"/>
</dbReference>
<evidence type="ECO:0000259" key="7">
    <source>
        <dbReference type="Pfam" id="PF00551"/>
    </source>
</evidence>
<organism evidence="8 9">
    <name type="scientific">Nonlabens spongiae</name>
    <dbReference type="NCBI Taxonomy" id="331648"/>
    <lineage>
        <taxon>Bacteria</taxon>
        <taxon>Pseudomonadati</taxon>
        <taxon>Bacteroidota</taxon>
        <taxon>Flavobacteriia</taxon>
        <taxon>Flavobacteriales</taxon>
        <taxon>Flavobacteriaceae</taxon>
        <taxon>Nonlabens</taxon>
    </lineage>
</organism>
<sequence>MKNIVIFASGSGTNAQAILDYFKDSENTCVSLILSNKKKAPVLDRAQKAGIPAMSFNRHAFAKAGPVHSLLKSIQPDLIVLAGFLWKIPEFLITDFPNQIINLHPSLLPKYGGKGMYGIAVHEAVLANKESKSGITIHFVNEEYDKGAYIAQFECDVMEGDTPSTLAGRIHQLEHQHLPATIEKLLHG</sequence>
<comment type="function">
    <text evidence="6">Catalyzes the transfer of a formyl group from 10-formyltetrahydrofolate to 5-phospho-ribosyl-glycinamide (GAR), producing 5-phospho-ribosyl-N-formylglycinamide (FGAR) and tetrahydrofolate.</text>
</comment>
<reference evidence="8 9" key="1">
    <citation type="submission" date="2016-11" db="EMBL/GenBank/DDBJ databases">
        <title>Trade-off between light-utilization and light-protection in marine flavobacteria.</title>
        <authorList>
            <person name="Kumagai Y."/>
        </authorList>
    </citation>
    <scope>NUCLEOTIDE SEQUENCE [LARGE SCALE GENOMIC DNA]</scope>
    <source>
        <strain evidence="8 9">JCM 13191</strain>
    </source>
</reference>
<dbReference type="EC" id="2.1.2.2" evidence="6"/>
<dbReference type="RefSeq" id="WP_085768260.1">
    <property type="nucleotide sequence ID" value="NZ_CP019344.1"/>
</dbReference>
<dbReference type="OrthoDB" id="9806170at2"/>
<feature type="binding site" evidence="6">
    <location>
        <position position="58"/>
    </location>
    <ligand>
        <name>(6R)-10-formyltetrahydrofolate</name>
        <dbReference type="ChEBI" id="CHEBI:195366"/>
    </ligand>
</feature>
<dbReference type="NCBIfam" id="TIGR00639">
    <property type="entry name" value="PurN"/>
    <property type="match status" value="1"/>
</dbReference>
<dbReference type="PROSITE" id="PS00373">
    <property type="entry name" value="GART"/>
    <property type="match status" value="1"/>
</dbReference>
<keyword evidence="2 6" id="KW-0808">Transferase</keyword>
<feature type="active site" description="Proton donor" evidence="6">
    <location>
        <position position="104"/>
    </location>
</feature>
<dbReference type="AlphaFoldDB" id="A0A1W6MPD4"/>
<comment type="pathway">
    <text evidence="1 6">Purine metabolism; IMP biosynthesis via de novo pathway; N(2)-formyl-N(1)-(5-phospho-D-ribosyl)glycinamide from N(1)-(5-phospho-D-ribosyl)glycinamide (10-formyl THF route): step 1/1.</text>
</comment>
<evidence type="ECO:0000256" key="4">
    <source>
        <dbReference type="ARBA" id="ARBA00038440"/>
    </source>
</evidence>
<feature type="binding site" evidence="6">
    <location>
        <begin position="12"/>
        <end position="14"/>
    </location>
    <ligand>
        <name>N(1)-(5-phospho-beta-D-ribosyl)glycinamide</name>
        <dbReference type="ChEBI" id="CHEBI:143788"/>
    </ligand>
</feature>
<comment type="similarity">
    <text evidence="4 6">Belongs to the GART family.</text>
</comment>